<protein>
    <recommendedName>
        <fullName evidence="2">GAG-pre-integrase domain-containing protein</fullName>
    </recommendedName>
</protein>
<dbReference type="Pfam" id="PF13976">
    <property type="entry name" value="gag_pre-integrs"/>
    <property type="match status" value="1"/>
</dbReference>
<dbReference type="InterPro" id="IPR025724">
    <property type="entry name" value="GAG-pre-integrase_dom"/>
</dbReference>
<proteinExistence type="predicted"/>
<dbReference type="EMBL" id="BKCJ010166745">
    <property type="protein sequence ID" value="GEY29424.1"/>
    <property type="molecule type" value="Genomic_DNA"/>
</dbReference>
<feature type="compositionally biased region" description="Pro residues" evidence="1">
    <location>
        <begin position="604"/>
        <end position="627"/>
    </location>
</feature>
<feature type="region of interest" description="Disordered" evidence="1">
    <location>
        <begin position="270"/>
        <end position="307"/>
    </location>
</feature>
<dbReference type="PANTHER" id="PTHR11439">
    <property type="entry name" value="GAG-POL-RELATED RETROTRANSPOSON"/>
    <property type="match status" value="1"/>
</dbReference>
<evidence type="ECO:0000259" key="2">
    <source>
        <dbReference type="Pfam" id="PF13976"/>
    </source>
</evidence>
<sequence>MLHLLRVEMVINSPWIMPILGIQELASPKANGFWCIVPTGRVIVPTGSYIVPNGSFIDTTGRVPRETGYENLNGNPQHALKDKGVIESGCLRHMTRNISYLSEFKEINRGYVTFGRDPKGGKITCKGSPRENNMYNVDLKNIVPSGDLTCLFAKATLDESNLWHRRLGHIDFKTMNKLVKGNLVRGLLSKVFENNHTCVAYKKGKQHRASCKSKPVSYVSQPLQREWTYITQSMNYQSIIAGNKPNHNASIQENLNADPQNTDANAAFDVKETESEVHVSPSSGDKTKNHDEKTKRDAKGKRFEDPDHPNKVYKVVKALYRLHKAPTAWFETLANYLLENGFQRGKIDQTLFIKKQKDGKSANTPIDTEKPLLKDPNGKDVDVHTYRSIISSLMYLTSSRPDIMFAVYACDRFQVTPKDLHLHAVKRIFRYLKGKPHLGLWYPKDSPFNLVAYLDSDYAGASLDRKSTTGVYQVDEKDGIEVAAVDLKLLLSGLLLMLLVQIRIDGKPTIYVSCIKQVWASLSIKKSNDVVRLQALIDRKKVIITEDSIRYALRLDDVDVGDLSSYATKYTSPTLTQKVFTNIRRVGKGFSGVDTPLFDVSTKPTPPSPTPATPPPPPQQEPIPSPPQADIAQPSSPPPQQPL</sequence>
<comment type="caution">
    <text evidence="3">The sequence shown here is derived from an EMBL/GenBank/DDBJ whole genome shotgun (WGS) entry which is preliminary data.</text>
</comment>
<organism evidence="3">
    <name type="scientific">Tanacetum cinerariifolium</name>
    <name type="common">Dalmatian daisy</name>
    <name type="synonym">Chrysanthemum cinerariifolium</name>
    <dbReference type="NCBI Taxonomy" id="118510"/>
    <lineage>
        <taxon>Eukaryota</taxon>
        <taxon>Viridiplantae</taxon>
        <taxon>Streptophyta</taxon>
        <taxon>Embryophyta</taxon>
        <taxon>Tracheophyta</taxon>
        <taxon>Spermatophyta</taxon>
        <taxon>Magnoliopsida</taxon>
        <taxon>eudicotyledons</taxon>
        <taxon>Gunneridae</taxon>
        <taxon>Pentapetalae</taxon>
        <taxon>asterids</taxon>
        <taxon>campanulids</taxon>
        <taxon>Asterales</taxon>
        <taxon>Asteraceae</taxon>
        <taxon>Asteroideae</taxon>
        <taxon>Anthemideae</taxon>
        <taxon>Anthemidinae</taxon>
        <taxon>Tanacetum</taxon>
    </lineage>
</organism>
<evidence type="ECO:0000313" key="3">
    <source>
        <dbReference type="EMBL" id="GEY29424.1"/>
    </source>
</evidence>
<feature type="domain" description="GAG-pre-integrase" evidence="2">
    <location>
        <begin position="134"/>
        <end position="206"/>
    </location>
</feature>
<dbReference type="PANTHER" id="PTHR11439:SF463">
    <property type="entry name" value="REVERSE TRANSCRIPTASE TY1_COPIA-TYPE DOMAIN-CONTAINING PROTEIN"/>
    <property type="match status" value="1"/>
</dbReference>
<feature type="compositionally biased region" description="Basic and acidic residues" evidence="1">
    <location>
        <begin position="285"/>
        <end position="307"/>
    </location>
</feature>
<evidence type="ECO:0000256" key="1">
    <source>
        <dbReference type="SAM" id="MobiDB-lite"/>
    </source>
</evidence>
<feature type="region of interest" description="Disordered" evidence="1">
    <location>
        <begin position="594"/>
        <end position="643"/>
    </location>
</feature>
<name>A0A699HJC4_TANCI</name>
<accession>A0A699HJC4</accession>
<gene>
    <name evidence="3" type="ORF">Tci_401398</name>
</gene>
<dbReference type="AlphaFoldDB" id="A0A699HJC4"/>
<reference evidence="3" key="1">
    <citation type="journal article" date="2019" name="Sci. Rep.">
        <title>Draft genome of Tanacetum cinerariifolium, the natural source of mosquito coil.</title>
        <authorList>
            <person name="Yamashiro T."/>
            <person name="Shiraishi A."/>
            <person name="Satake H."/>
            <person name="Nakayama K."/>
        </authorList>
    </citation>
    <scope>NUCLEOTIDE SEQUENCE</scope>
</reference>